<dbReference type="Pfam" id="PF19645">
    <property type="entry name" value="DUF6148"/>
    <property type="match status" value="1"/>
</dbReference>
<evidence type="ECO:0000313" key="1">
    <source>
        <dbReference type="EMBL" id="CUQ80365.1"/>
    </source>
</evidence>
<protein>
    <submittedName>
        <fullName evidence="1">Uncharacterized protein</fullName>
    </submittedName>
</protein>
<organism evidence="1 2">
    <name type="scientific">Lachnospira eligens</name>
    <dbReference type="NCBI Taxonomy" id="39485"/>
    <lineage>
        <taxon>Bacteria</taxon>
        <taxon>Bacillati</taxon>
        <taxon>Bacillota</taxon>
        <taxon>Clostridia</taxon>
        <taxon>Lachnospirales</taxon>
        <taxon>Lachnospiraceae</taxon>
        <taxon>Lachnospira</taxon>
    </lineage>
</organism>
<dbReference type="AlphaFoldDB" id="A0A174YYY7"/>
<dbReference type="Proteomes" id="UP000095780">
    <property type="component" value="Unassembled WGS sequence"/>
</dbReference>
<dbReference type="InterPro" id="IPR046146">
    <property type="entry name" value="DUF6148"/>
</dbReference>
<evidence type="ECO:0000313" key="2">
    <source>
        <dbReference type="Proteomes" id="UP000095780"/>
    </source>
</evidence>
<accession>A0A174YYY7</accession>
<name>A0A174YYY7_9FIRM</name>
<sequence>MAGITLETAKRHLDAWLEAELAVTNAQSYTIGSRTMTKANLTEIRKSIEYWQGKVTVLENAAKYGGRNRAKRFVPRDL</sequence>
<dbReference type="RefSeq" id="WP_055285903.1">
    <property type="nucleotide sequence ID" value="NZ_CABIXW010000001.1"/>
</dbReference>
<gene>
    <name evidence="1" type="ORF">ERS852492_00473</name>
</gene>
<reference evidence="1 2" key="1">
    <citation type="submission" date="2015-09" db="EMBL/GenBank/DDBJ databases">
        <authorList>
            <consortium name="Pathogen Informatics"/>
        </authorList>
    </citation>
    <scope>NUCLEOTIDE SEQUENCE [LARGE SCALE GENOMIC DNA]</scope>
    <source>
        <strain evidence="1 2">2789STDY5834878</strain>
    </source>
</reference>
<dbReference type="EMBL" id="CZBV01000001">
    <property type="protein sequence ID" value="CUQ80365.1"/>
    <property type="molecule type" value="Genomic_DNA"/>
</dbReference>
<proteinExistence type="predicted"/>